<keyword evidence="3" id="KW-1185">Reference proteome</keyword>
<feature type="transmembrane region" description="Helical" evidence="1">
    <location>
        <begin position="120"/>
        <end position="137"/>
    </location>
</feature>
<sequence>MAASLSPHFHNSPTMAASLQSRSSPFVSHNWKSSNHLLRPQSSFGLPNLNCSRPPYVSFSRRAFGVFHQRGQCLFVRVLQNGVAEPAPKGTAADAELEARGDSTMPERFRYLNKEAPDRPVRWPWAIALFFLVYAWRTVLWELSNWKKAALTILSSFVWLLKLSLAYVFRLIGDPITGLIRYIEFVLYTIRYVYASIVAFAPVPELTRIIFFTSTILAIAEATVPNSLNAQPYLLTLSGIVGFGTVRGFIPEIPFWMFLFGMLFYSKFIKKRDTVSAALPSAALLAAVGEPWVRGIVITSYLALAIAQYAKYSNDAMGTEVPRNNRILPLPLLLASLAIGINLAAKWIRYRHLTWMIV</sequence>
<organism evidence="2 3">
    <name type="scientific">Dendrobium thyrsiflorum</name>
    <name type="common">Pinecone-like raceme dendrobium</name>
    <name type="synonym">Orchid</name>
    <dbReference type="NCBI Taxonomy" id="117978"/>
    <lineage>
        <taxon>Eukaryota</taxon>
        <taxon>Viridiplantae</taxon>
        <taxon>Streptophyta</taxon>
        <taxon>Embryophyta</taxon>
        <taxon>Tracheophyta</taxon>
        <taxon>Spermatophyta</taxon>
        <taxon>Magnoliopsida</taxon>
        <taxon>Liliopsida</taxon>
        <taxon>Asparagales</taxon>
        <taxon>Orchidaceae</taxon>
        <taxon>Epidendroideae</taxon>
        <taxon>Malaxideae</taxon>
        <taxon>Dendrobiinae</taxon>
        <taxon>Dendrobium</taxon>
    </lineage>
</organism>
<keyword evidence="1" id="KW-0472">Membrane</keyword>
<feature type="transmembrane region" description="Helical" evidence="1">
    <location>
        <begin position="149"/>
        <end position="172"/>
    </location>
</feature>
<gene>
    <name evidence="2" type="ORF">M5K25_018092</name>
</gene>
<name>A0ABD0UHC0_DENTH</name>
<dbReference type="InterPro" id="IPR056894">
    <property type="entry name" value="AtTam38"/>
</dbReference>
<comment type="caution">
    <text evidence="2">The sequence shown here is derived from an EMBL/GenBank/DDBJ whole genome shotgun (WGS) entry which is preliminary data.</text>
</comment>
<feature type="transmembrane region" description="Helical" evidence="1">
    <location>
        <begin position="327"/>
        <end position="348"/>
    </location>
</feature>
<evidence type="ECO:0000313" key="2">
    <source>
        <dbReference type="EMBL" id="KAL0912139.1"/>
    </source>
</evidence>
<feature type="transmembrane region" description="Helical" evidence="1">
    <location>
        <begin position="240"/>
        <end position="265"/>
    </location>
</feature>
<protein>
    <recommendedName>
        <fullName evidence="4">Embryo defective</fullName>
    </recommendedName>
</protein>
<keyword evidence="1" id="KW-1133">Transmembrane helix</keyword>
<dbReference type="AlphaFoldDB" id="A0ABD0UHC0"/>
<dbReference type="Pfam" id="PF25114">
    <property type="entry name" value="AtTam38"/>
    <property type="match status" value="1"/>
</dbReference>
<reference evidence="2 3" key="1">
    <citation type="journal article" date="2024" name="Plant Biotechnol. J.">
        <title>Dendrobium thyrsiflorum genome and its molecular insights into genes involved in important horticultural traits.</title>
        <authorList>
            <person name="Chen B."/>
            <person name="Wang J.Y."/>
            <person name="Zheng P.J."/>
            <person name="Li K.L."/>
            <person name="Liang Y.M."/>
            <person name="Chen X.F."/>
            <person name="Zhang C."/>
            <person name="Zhao X."/>
            <person name="He X."/>
            <person name="Zhang G.Q."/>
            <person name="Liu Z.J."/>
            <person name="Xu Q."/>
        </authorList>
    </citation>
    <scope>NUCLEOTIDE SEQUENCE [LARGE SCALE GENOMIC DNA]</scope>
    <source>
        <strain evidence="2">GZMU011</strain>
    </source>
</reference>
<evidence type="ECO:0008006" key="4">
    <source>
        <dbReference type="Google" id="ProtNLM"/>
    </source>
</evidence>
<evidence type="ECO:0000256" key="1">
    <source>
        <dbReference type="SAM" id="Phobius"/>
    </source>
</evidence>
<proteinExistence type="predicted"/>
<feature type="transmembrane region" description="Helical" evidence="1">
    <location>
        <begin position="277"/>
        <end position="307"/>
    </location>
</feature>
<dbReference type="EMBL" id="JANQDX010000014">
    <property type="protein sequence ID" value="KAL0912139.1"/>
    <property type="molecule type" value="Genomic_DNA"/>
</dbReference>
<keyword evidence="1" id="KW-0812">Transmembrane</keyword>
<dbReference type="Proteomes" id="UP001552299">
    <property type="component" value="Unassembled WGS sequence"/>
</dbReference>
<accession>A0ABD0UHC0</accession>
<evidence type="ECO:0000313" key="3">
    <source>
        <dbReference type="Proteomes" id="UP001552299"/>
    </source>
</evidence>